<accession>A0A150L882</accession>
<evidence type="ECO:0000313" key="2">
    <source>
        <dbReference type="EMBL" id="QQX24669.1"/>
    </source>
</evidence>
<dbReference type="EMBL" id="CP066701">
    <property type="protein sequence ID" value="QQX24669.1"/>
    <property type="molecule type" value="Genomic_DNA"/>
</dbReference>
<dbReference type="KEGG" id="hspo:JGZ69_18155"/>
<reference evidence="1 3" key="1">
    <citation type="submission" date="2016-01" db="EMBL/GenBank/DDBJ databases">
        <title>Genome Sequences of Twelve Sporeforming Bacillus Species Isolated from Foods.</title>
        <authorList>
            <person name="Berendsen E.M."/>
            <person name="Wells-Bennik M.H."/>
            <person name="Krawcyk A.O."/>
            <person name="De Jong A."/>
            <person name="Holsappel S."/>
            <person name="Eijlander R.T."/>
            <person name="Kuipers O.P."/>
        </authorList>
    </citation>
    <scope>NUCLEOTIDE SEQUENCE [LARGE SCALE GENOMIC DNA]</scope>
    <source>
        <strain evidence="1 3">B4102</strain>
    </source>
</reference>
<name>A0A150L882_9BACI</name>
<dbReference type="AlphaFoldDB" id="A0A150L882"/>
<sequence>MDTTLAYLRESLSNHLNHSIGEEIYKKLQANTNQNEMEFVRTLSEEETAFLNSVLEKEIRYAQDEQDQIRVTQLNEVYELLI</sequence>
<reference evidence="2 4" key="2">
    <citation type="submission" date="2020-12" db="EMBL/GenBank/DDBJ databases">
        <title>Taxonomic evaluation of the Bacillus sporothermodurans group of bacteria based on whole genome sequences.</title>
        <authorList>
            <person name="Fiedler G."/>
            <person name="Herbstmann A.-D."/>
            <person name="Doll E."/>
            <person name="Wenning M."/>
            <person name="Brinks E."/>
            <person name="Kabisch J."/>
            <person name="Breitenwieser F."/>
            <person name="Lappann M."/>
            <person name="Boehnlein C."/>
            <person name="Franz C."/>
        </authorList>
    </citation>
    <scope>NUCLEOTIDE SEQUENCE [LARGE SCALE GENOMIC DNA]</scope>
    <source>
        <strain evidence="2 4">DSM 10599</strain>
    </source>
</reference>
<dbReference type="STRING" id="46224.B4102_2737"/>
<keyword evidence="3" id="KW-1185">Reference proteome</keyword>
<dbReference type="InterPro" id="IPR020255">
    <property type="entry name" value="CsgA"/>
</dbReference>
<dbReference type="Proteomes" id="UP000595512">
    <property type="component" value="Chromosome"/>
</dbReference>
<organism evidence="1 3">
    <name type="scientific">Heyndrickxia sporothermodurans</name>
    <dbReference type="NCBI Taxonomy" id="46224"/>
    <lineage>
        <taxon>Bacteria</taxon>
        <taxon>Bacillati</taxon>
        <taxon>Bacillota</taxon>
        <taxon>Bacilli</taxon>
        <taxon>Bacillales</taxon>
        <taxon>Bacillaceae</taxon>
        <taxon>Heyndrickxia</taxon>
    </lineage>
</organism>
<dbReference type="EMBL" id="LQYN01000031">
    <property type="protein sequence ID" value="KYD08460.1"/>
    <property type="molecule type" value="Genomic_DNA"/>
</dbReference>
<evidence type="ECO:0000313" key="4">
    <source>
        <dbReference type="Proteomes" id="UP000595512"/>
    </source>
</evidence>
<evidence type="ECO:0000313" key="3">
    <source>
        <dbReference type="Proteomes" id="UP000075666"/>
    </source>
</evidence>
<dbReference type="Pfam" id="PF17334">
    <property type="entry name" value="CsgA"/>
    <property type="match status" value="1"/>
</dbReference>
<gene>
    <name evidence="1" type="ORF">B4102_2737</name>
    <name evidence="2" type="ORF">JGZ69_18155</name>
</gene>
<proteinExistence type="predicted"/>
<protein>
    <submittedName>
        <fullName evidence="2">Sporulation protein</fullName>
    </submittedName>
</protein>
<dbReference type="OrthoDB" id="2938007at2"/>
<evidence type="ECO:0000313" key="1">
    <source>
        <dbReference type="EMBL" id="KYD08460.1"/>
    </source>
</evidence>
<dbReference type="PATRIC" id="fig|46224.3.peg.2307"/>
<dbReference type="RefSeq" id="WP_066229642.1">
    <property type="nucleotide sequence ID" value="NZ_CP066701.1"/>
</dbReference>
<dbReference type="Proteomes" id="UP000075666">
    <property type="component" value="Unassembled WGS sequence"/>
</dbReference>